<keyword evidence="4" id="KW-0234">DNA repair</keyword>
<dbReference type="EMBL" id="JAVRJZ010000019">
    <property type="protein sequence ID" value="KAK2707418.1"/>
    <property type="molecule type" value="Genomic_DNA"/>
</dbReference>
<dbReference type="InterPro" id="IPR010585">
    <property type="entry name" value="DNA_repair_prot_XRCC4"/>
</dbReference>
<sequence length="246" mass="28478">MQIENSTCLFHVDNEKFCGSLSEDKHKGFNIHVMSIPCQKKTSWSGKVPFSTLSKFASQCHMAIDEYKAVLIQAFTEGQNHDFEFDFKQNTHELILKKDIGNQDIKMKFGRFQLEKQLSCAVIQDFLLDTLAHNQAESKKQICELKEAEKQLKLENERLVKLLEETLNIKEKMESELYAKFIAILNEKKKKIRELSKGVPPKQAANKEAPSSSRQIEKDEDADEYDEETDYETDEESAVGKKRKYE</sequence>
<dbReference type="InterPro" id="IPR014751">
    <property type="entry name" value="XRCC4-like_C"/>
</dbReference>
<dbReference type="GO" id="GO:0006303">
    <property type="term" value="P:double-strand break repair via nonhomologous end joining"/>
    <property type="evidence" value="ECO:0007669"/>
    <property type="project" value="TreeGrafter"/>
</dbReference>
<comment type="subcellular location">
    <subcellularLocation>
        <location evidence="1">Nucleus</location>
    </subcellularLocation>
</comment>
<dbReference type="GO" id="GO:0010165">
    <property type="term" value="P:response to X-ray"/>
    <property type="evidence" value="ECO:0007669"/>
    <property type="project" value="TreeGrafter"/>
</dbReference>
<dbReference type="GO" id="GO:0005958">
    <property type="term" value="C:DNA-dependent protein kinase-DNA ligase 4 complex"/>
    <property type="evidence" value="ECO:0007669"/>
    <property type="project" value="TreeGrafter"/>
</dbReference>
<dbReference type="Pfam" id="PF21924">
    <property type="entry name" value="XRCC4_CC"/>
    <property type="match status" value="1"/>
</dbReference>
<evidence type="ECO:0000256" key="1">
    <source>
        <dbReference type="ARBA" id="ARBA00004123"/>
    </source>
</evidence>
<evidence type="ECO:0000313" key="11">
    <source>
        <dbReference type="EMBL" id="KAK2707418.1"/>
    </source>
</evidence>
<dbReference type="GO" id="GO:0032807">
    <property type="term" value="C:DNA ligase IV complex"/>
    <property type="evidence" value="ECO:0007669"/>
    <property type="project" value="TreeGrafter"/>
</dbReference>
<dbReference type="Gene3D" id="2.170.210.10">
    <property type="entry name" value="DNA double-strand break repair and VJ recombination XRCC4, N-terminal"/>
    <property type="match status" value="1"/>
</dbReference>
<gene>
    <name evidence="11" type="ORF">QYM36_015196</name>
</gene>
<evidence type="ECO:0000313" key="12">
    <source>
        <dbReference type="Proteomes" id="UP001187531"/>
    </source>
</evidence>
<dbReference type="SUPFAM" id="SSF58022">
    <property type="entry name" value="XRCC4, C-terminal oligomerization domain"/>
    <property type="match status" value="1"/>
</dbReference>
<comment type="similarity">
    <text evidence="6">Belongs to the XRCC4-XLF family. XRCC4 subfamily.</text>
</comment>
<evidence type="ECO:0000256" key="5">
    <source>
        <dbReference type="ARBA" id="ARBA00023242"/>
    </source>
</evidence>
<keyword evidence="7" id="KW-0175">Coiled coil</keyword>
<dbReference type="EMBL" id="JAVRJZ010000019">
    <property type="protein sequence ID" value="KAK2707420.1"/>
    <property type="molecule type" value="Genomic_DNA"/>
</dbReference>
<dbReference type="EMBL" id="JAVRJZ010000019">
    <property type="protein sequence ID" value="KAK2707419.1"/>
    <property type="molecule type" value="Genomic_DNA"/>
</dbReference>
<dbReference type="InterPro" id="IPR053961">
    <property type="entry name" value="XRCC4_N"/>
</dbReference>
<accession>A0AA88HEF0</accession>
<dbReference type="InterPro" id="IPR053962">
    <property type="entry name" value="XRCC4_CC"/>
</dbReference>
<reference evidence="11" key="1">
    <citation type="submission" date="2023-07" db="EMBL/GenBank/DDBJ databases">
        <title>Chromosome-level genome assembly of Artemia franciscana.</title>
        <authorList>
            <person name="Jo E."/>
        </authorList>
    </citation>
    <scope>NUCLEOTIDE SEQUENCE</scope>
    <source>
        <tissue evidence="11">Whole body</tissue>
    </source>
</reference>
<name>A0AA88HEF0_ARTSF</name>
<dbReference type="Gene3D" id="1.20.5.370">
    <property type="match status" value="1"/>
</dbReference>
<feature type="compositionally biased region" description="Acidic residues" evidence="8">
    <location>
        <begin position="218"/>
        <end position="237"/>
    </location>
</feature>
<evidence type="ECO:0000259" key="9">
    <source>
        <dbReference type="Pfam" id="PF06632"/>
    </source>
</evidence>
<feature type="domain" description="XRCC4 coiled-coil" evidence="10">
    <location>
        <begin position="122"/>
        <end position="195"/>
    </location>
</feature>
<dbReference type="EMBL" id="JAVRJZ010000019">
    <property type="protein sequence ID" value="KAK2707417.1"/>
    <property type="molecule type" value="Genomic_DNA"/>
</dbReference>
<evidence type="ECO:0000259" key="10">
    <source>
        <dbReference type="Pfam" id="PF21924"/>
    </source>
</evidence>
<keyword evidence="12" id="KW-1185">Reference proteome</keyword>
<dbReference type="SUPFAM" id="SSF50809">
    <property type="entry name" value="XRCC4, N-terminal domain"/>
    <property type="match status" value="1"/>
</dbReference>
<comment type="caution">
    <text evidence="11">The sequence shown here is derived from an EMBL/GenBank/DDBJ whole genome shotgun (WGS) entry which is preliminary data.</text>
</comment>
<dbReference type="AlphaFoldDB" id="A0AA88HEF0"/>
<dbReference type="InterPro" id="IPR009089">
    <property type="entry name" value="XRCC4_N_sf"/>
</dbReference>
<feature type="region of interest" description="Disordered" evidence="8">
    <location>
        <begin position="195"/>
        <end position="246"/>
    </location>
</feature>
<evidence type="ECO:0000256" key="2">
    <source>
        <dbReference type="ARBA" id="ARBA00022763"/>
    </source>
</evidence>
<evidence type="ECO:0000256" key="7">
    <source>
        <dbReference type="SAM" id="Coils"/>
    </source>
</evidence>
<feature type="coiled-coil region" evidence="7">
    <location>
        <begin position="131"/>
        <end position="176"/>
    </location>
</feature>
<feature type="domain" description="XRCC4 N-terminal" evidence="9">
    <location>
        <begin position="23"/>
        <end position="114"/>
    </location>
</feature>
<dbReference type="GO" id="GO:0003677">
    <property type="term" value="F:DNA binding"/>
    <property type="evidence" value="ECO:0007669"/>
    <property type="project" value="InterPro"/>
</dbReference>
<organism evidence="11 12">
    <name type="scientific">Artemia franciscana</name>
    <name type="common">Brine shrimp</name>
    <name type="synonym">Artemia sanfranciscana</name>
    <dbReference type="NCBI Taxonomy" id="6661"/>
    <lineage>
        <taxon>Eukaryota</taxon>
        <taxon>Metazoa</taxon>
        <taxon>Ecdysozoa</taxon>
        <taxon>Arthropoda</taxon>
        <taxon>Crustacea</taxon>
        <taxon>Branchiopoda</taxon>
        <taxon>Anostraca</taxon>
        <taxon>Artemiidae</taxon>
        <taxon>Artemia</taxon>
    </lineage>
</organism>
<evidence type="ECO:0000256" key="4">
    <source>
        <dbReference type="ARBA" id="ARBA00023204"/>
    </source>
</evidence>
<proteinExistence type="inferred from homology"/>
<evidence type="ECO:0008006" key="13">
    <source>
        <dbReference type="Google" id="ProtNLM"/>
    </source>
</evidence>
<dbReference type="InterPro" id="IPR038051">
    <property type="entry name" value="XRCC4-like_N_sf"/>
</dbReference>
<dbReference type="GO" id="GO:0006310">
    <property type="term" value="P:DNA recombination"/>
    <property type="evidence" value="ECO:0007669"/>
    <property type="project" value="UniProtKB-KW"/>
</dbReference>
<dbReference type="Pfam" id="PF06632">
    <property type="entry name" value="XRCC4"/>
    <property type="match status" value="1"/>
</dbReference>
<dbReference type="PANTHER" id="PTHR28559">
    <property type="entry name" value="DNA REPAIR PROTEIN XRCC4"/>
    <property type="match status" value="1"/>
</dbReference>
<keyword evidence="2" id="KW-0227">DNA damage</keyword>
<evidence type="ECO:0000256" key="8">
    <source>
        <dbReference type="SAM" id="MobiDB-lite"/>
    </source>
</evidence>
<dbReference type="PANTHER" id="PTHR28559:SF1">
    <property type="entry name" value="DNA REPAIR PROTEIN XRCC4"/>
    <property type="match status" value="1"/>
</dbReference>
<dbReference type="Proteomes" id="UP001187531">
    <property type="component" value="Unassembled WGS sequence"/>
</dbReference>
<protein>
    <recommendedName>
        <fullName evidence="13">DNA repair protein XRCC4</fullName>
    </recommendedName>
</protein>
<evidence type="ECO:0000256" key="3">
    <source>
        <dbReference type="ARBA" id="ARBA00023172"/>
    </source>
</evidence>
<evidence type="ECO:0000256" key="6">
    <source>
        <dbReference type="ARBA" id="ARBA00025728"/>
    </source>
</evidence>
<keyword evidence="5" id="KW-0539">Nucleus</keyword>
<keyword evidence="3" id="KW-0233">DNA recombination</keyword>